<dbReference type="KEGG" id="abas:ACPOL_6690"/>
<gene>
    <name evidence="1" type="ORF">ACPOL_6690</name>
</gene>
<reference evidence="1 2" key="1">
    <citation type="journal article" date="2018" name="Front. Microbiol.">
        <title>Hydrolytic Capabilities as a Key to Environmental Success: Chitinolytic and Cellulolytic Acidobacteria From Acidic Sub-arctic Soils and Boreal Peatlands.</title>
        <authorList>
            <person name="Belova S.E."/>
            <person name="Ravin N.V."/>
            <person name="Pankratov T.A."/>
            <person name="Rakitin A.L."/>
            <person name="Ivanova A.A."/>
            <person name="Beletsky A.V."/>
            <person name="Mardanov A.V."/>
            <person name="Sinninghe Damste J.S."/>
            <person name="Dedysh S.N."/>
        </authorList>
    </citation>
    <scope>NUCLEOTIDE SEQUENCE [LARGE SCALE GENOMIC DNA]</scope>
    <source>
        <strain evidence="1 2">SBC82</strain>
    </source>
</reference>
<dbReference type="Proteomes" id="UP000253606">
    <property type="component" value="Chromosome"/>
</dbReference>
<accession>A0A2Z5G9D7</accession>
<keyword evidence="2" id="KW-1185">Reference proteome</keyword>
<evidence type="ECO:0000313" key="1">
    <source>
        <dbReference type="EMBL" id="AXC15902.1"/>
    </source>
</evidence>
<dbReference type="AlphaFoldDB" id="A0A2Z5G9D7"/>
<dbReference type="EMBL" id="CP030840">
    <property type="protein sequence ID" value="AXC15902.1"/>
    <property type="molecule type" value="Genomic_DNA"/>
</dbReference>
<proteinExistence type="predicted"/>
<sequence>MPGALSFLWNATRGHQLRPWRSEYVKWRIETYSGMKAESMTTRDILRFTWKEKRALLRFLLWTGKLHGSGDR</sequence>
<evidence type="ECO:0000313" key="2">
    <source>
        <dbReference type="Proteomes" id="UP000253606"/>
    </source>
</evidence>
<dbReference type="OrthoDB" id="122535at2"/>
<protein>
    <submittedName>
        <fullName evidence="1">Uncharacterized protein</fullName>
    </submittedName>
</protein>
<organism evidence="1 2">
    <name type="scientific">Acidisarcina polymorpha</name>
    <dbReference type="NCBI Taxonomy" id="2211140"/>
    <lineage>
        <taxon>Bacteria</taxon>
        <taxon>Pseudomonadati</taxon>
        <taxon>Acidobacteriota</taxon>
        <taxon>Terriglobia</taxon>
        <taxon>Terriglobales</taxon>
        <taxon>Acidobacteriaceae</taxon>
        <taxon>Acidisarcina</taxon>
    </lineage>
</organism>
<name>A0A2Z5G9D7_9BACT</name>
<dbReference type="RefSeq" id="WP_114210489.1">
    <property type="nucleotide sequence ID" value="NZ_CP030840.1"/>
</dbReference>